<keyword evidence="1" id="KW-0677">Repeat</keyword>
<proteinExistence type="predicted"/>
<sequence>MLSKRLLKLSRSDKLRSASELFDSMKSLGLQPNAHACNSFLSCLLRNGDLQKVFTVFEYMRTKENVTGHTYSL</sequence>
<evidence type="ECO:0008006" key="4">
    <source>
        <dbReference type="Google" id="ProtNLM"/>
    </source>
</evidence>
<dbReference type="Pfam" id="PF13812">
    <property type="entry name" value="PPR_3"/>
    <property type="match status" value="1"/>
</dbReference>
<accession>A0A8S9QBX5</accession>
<gene>
    <name evidence="2" type="ORF">F2Q69_00024640</name>
</gene>
<dbReference type="AlphaFoldDB" id="A0A8S9QBX5"/>
<dbReference type="EMBL" id="QGKX02001290">
    <property type="protein sequence ID" value="KAF3541235.1"/>
    <property type="molecule type" value="Genomic_DNA"/>
</dbReference>
<comment type="caution">
    <text evidence="2">The sequence shown here is derived from an EMBL/GenBank/DDBJ whole genome shotgun (WGS) entry which is preliminary data.</text>
</comment>
<evidence type="ECO:0000313" key="2">
    <source>
        <dbReference type="EMBL" id="KAF3541235.1"/>
    </source>
</evidence>
<reference evidence="2" key="1">
    <citation type="submission" date="2019-12" db="EMBL/GenBank/DDBJ databases">
        <title>Genome sequencing and annotation of Brassica cretica.</title>
        <authorList>
            <person name="Studholme D.J."/>
            <person name="Sarris P."/>
        </authorList>
    </citation>
    <scope>NUCLEOTIDE SEQUENCE</scope>
    <source>
        <strain evidence="2">PFS-109/04</strain>
        <tissue evidence="2">Leaf</tissue>
    </source>
</reference>
<evidence type="ECO:0000313" key="3">
    <source>
        <dbReference type="Proteomes" id="UP000712600"/>
    </source>
</evidence>
<dbReference type="Gene3D" id="1.25.40.10">
    <property type="entry name" value="Tetratricopeptide repeat domain"/>
    <property type="match status" value="1"/>
</dbReference>
<dbReference type="NCBIfam" id="TIGR00756">
    <property type="entry name" value="PPR"/>
    <property type="match status" value="2"/>
</dbReference>
<protein>
    <recommendedName>
        <fullName evidence="4">Pentacotripeptide-repeat region of PRORP domain-containing protein</fullName>
    </recommendedName>
</protein>
<organism evidence="2 3">
    <name type="scientific">Brassica cretica</name>
    <name type="common">Mustard</name>
    <dbReference type="NCBI Taxonomy" id="69181"/>
    <lineage>
        <taxon>Eukaryota</taxon>
        <taxon>Viridiplantae</taxon>
        <taxon>Streptophyta</taxon>
        <taxon>Embryophyta</taxon>
        <taxon>Tracheophyta</taxon>
        <taxon>Spermatophyta</taxon>
        <taxon>Magnoliopsida</taxon>
        <taxon>eudicotyledons</taxon>
        <taxon>Gunneridae</taxon>
        <taxon>Pentapetalae</taxon>
        <taxon>rosids</taxon>
        <taxon>malvids</taxon>
        <taxon>Brassicales</taxon>
        <taxon>Brassicaceae</taxon>
        <taxon>Brassiceae</taxon>
        <taxon>Brassica</taxon>
    </lineage>
</organism>
<dbReference type="InterPro" id="IPR002885">
    <property type="entry name" value="PPR_rpt"/>
</dbReference>
<name>A0A8S9QBX5_BRACR</name>
<evidence type="ECO:0000256" key="1">
    <source>
        <dbReference type="ARBA" id="ARBA00022737"/>
    </source>
</evidence>
<dbReference type="InterPro" id="IPR011990">
    <property type="entry name" value="TPR-like_helical_dom_sf"/>
</dbReference>
<dbReference type="Proteomes" id="UP000712600">
    <property type="component" value="Unassembled WGS sequence"/>
</dbReference>